<dbReference type="Pfam" id="PF20700">
    <property type="entry name" value="Mutator"/>
    <property type="match status" value="1"/>
</dbReference>
<dbReference type="EMBL" id="BMAV01003865">
    <property type="protein sequence ID" value="GFY43783.1"/>
    <property type="molecule type" value="Genomic_DNA"/>
</dbReference>
<dbReference type="Proteomes" id="UP000886998">
    <property type="component" value="Unassembled WGS sequence"/>
</dbReference>
<feature type="domain" description="Mutator-like transposase" evidence="1">
    <location>
        <begin position="81"/>
        <end position="161"/>
    </location>
</feature>
<proteinExistence type="predicted"/>
<gene>
    <name evidence="2" type="primary">AVEN_77991_1</name>
    <name evidence="2" type="ORF">TNIN_377141</name>
</gene>
<evidence type="ECO:0000313" key="2">
    <source>
        <dbReference type="EMBL" id="GFY43783.1"/>
    </source>
</evidence>
<reference evidence="2" key="1">
    <citation type="submission" date="2020-08" db="EMBL/GenBank/DDBJ databases">
        <title>Multicomponent nature underlies the extraordinary mechanical properties of spider dragline silk.</title>
        <authorList>
            <person name="Kono N."/>
            <person name="Nakamura H."/>
            <person name="Mori M."/>
            <person name="Yoshida Y."/>
            <person name="Ohtoshi R."/>
            <person name="Malay A.D."/>
            <person name="Moran D.A.P."/>
            <person name="Tomita M."/>
            <person name="Numata K."/>
            <person name="Arakawa K."/>
        </authorList>
    </citation>
    <scope>NUCLEOTIDE SEQUENCE</scope>
</reference>
<evidence type="ECO:0000313" key="3">
    <source>
        <dbReference type="Proteomes" id="UP000886998"/>
    </source>
</evidence>
<keyword evidence="3" id="KW-1185">Reference proteome</keyword>
<evidence type="ECO:0000259" key="1">
    <source>
        <dbReference type="Pfam" id="PF20700"/>
    </source>
</evidence>
<comment type="caution">
    <text evidence="2">The sequence shown here is derived from an EMBL/GenBank/DDBJ whole genome shotgun (WGS) entry which is preliminary data.</text>
</comment>
<protein>
    <recommendedName>
        <fullName evidence="1">Mutator-like transposase domain-containing protein</fullName>
    </recommendedName>
</protein>
<sequence>MGNNRNKRYSRKRQFKGNKFCKRVSVFNNEKISINSSIPTASESKLINSLKPADVPGDNEKNVIFNLGVLYNIISLLCCPVCFERKVSVVQDSVFGLALNMTLKCENGDYSFSFCTSEKINKLHSINFAFVFGMRIIGKGHSATKKLCSAINIDVPSKREFDFLGKKSLNLLLAT</sequence>
<accession>A0A8X6WYQ2</accession>
<organism evidence="2 3">
    <name type="scientific">Trichonephila inaurata madagascariensis</name>
    <dbReference type="NCBI Taxonomy" id="2747483"/>
    <lineage>
        <taxon>Eukaryota</taxon>
        <taxon>Metazoa</taxon>
        <taxon>Ecdysozoa</taxon>
        <taxon>Arthropoda</taxon>
        <taxon>Chelicerata</taxon>
        <taxon>Arachnida</taxon>
        <taxon>Araneae</taxon>
        <taxon>Araneomorphae</taxon>
        <taxon>Entelegynae</taxon>
        <taxon>Araneoidea</taxon>
        <taxon>Nephilidae</taxon>
        <taxon>Trichonephila</taxon>
        <taxon>Trichonephila inaurata</taxon>
    </lineage>
</organism>
<dbReference type="InterPro" id="IPR049012">
    <property type="entry name" value="Mutator_transp_dom"/>
</dbReference>
<name>A0A8X6WYQ2_9ARAC</name>
<dbReference type="OrthoDB" id="6459050at2759"/>
<dbReference type="AlphaFoldDB" id="A0A8X6WYQ2"/>